<dbReference type="AlphaFoldDB" id="A0A5R9C856"/>
<reference evidence="1 2" key="1">
    <citation type="submission" date="2019-05" db="EMBL/GenBank/DDBJ databases">
        <title>The metagenome of a microbial culture collection derived from dairy environment covers the genomic content of the human microbiome.</title>
        <authorList>
            <person name="Roder T."/>
            <person name="Wuthrich D."/>
            <person name="Sattari Z."/>
            <person name="Von Ah U."/>
            <person name="Bar C."/>
            <person name="Ronchi F."/>
            <person name="Macpherson A.J."/>
            <person name="Ganal-Vonarburg S.C."/>
            <person name="Bruggmann R."/>
            <person name="Vergeres G."/>
        </authorList>
    </citation>
    <scope>NUCLEOTIDE SEQUENCE [LARGE SCALE GENOMIC DNA]</scope>
    <source>
        <strain evidence="1 2">FAM 24235</strain>
    </source>
</reference>
<sequence length="132" mass="15484">MTIKKEIRTLLENTYGNILTTKLESGETEFAYHADYLDHPFLLLVQIDEAQALLVMSIMFTDNKTDQLLLDQEELQLLRELYPNYYVEMIDQTLVLTDAINFLKDTYSIQFVENRLSNLETEAYKISEKIYG</sequence>
<comment type="caution">
    <text evidence="1">The sequence shown here is derived from an EMBL/GenBank/DDBJ whole genome shotgun (WGS) entry which is preliminary data.</text>
</comment>
<dbReference type="Proteomes" id="UP000307201">
    <property type="component" value="Unassembled WGS sequence"/>
</dbReference>
<dbReference type="RefSeq" id="WP_138470617.1">
    <property type="nucleotide sequence ID" value="NZ_BKBH01000081.1"/>
</dbReference>
<name>A0A5R9C856_9LACT</name>
<proteinExistence type="predicted"/>
<accession>A0A5R9C856</accession>
<dbReference type="EMBL" id="VBTE01000002">
    <property type="protein sequence ID" value="TLQ09442.1"/>
    <property type="molecule type" value="Genomic_DNA"/>
</dbReference>
<protein>
    <recommendedName>
        <fullName evidence="3">DUF1828 domain-containing protein</fullName>
    </recommendedName>
</protein>
<dbReference type="OrthoDB" id="9908687at2"/>
<evidence type="ECO:0008006" key="3">
    <source>
        <dbReference type="Google" id="ProtNLM"/>
    </source>
</evidence>
<organism evidence="1 2">
    <name type="scientific">Marinilactibacillus psychrotolerans</name>
    <dbReference type="NCBI Taxonomy" id="191770"/>
    <lineage>
        <taxon>Bacteria</taxon>
        <taxon>Bacillati</taxon>
        <taxon>Bacillota</taxon>
        <taxon>Bacilli</taxon>
        <taxon>Lactobacillales</taxon>
        <taxon>Carnobacteriaceae</taxon>
        <taxon>Marinilactibacillus</taxon>
    </lineage>
</organism>
<evidence type="ECO:0000313" key="2">
    <source>
        <dbReference type="Proteomes" id="UP000307201"/>
    </source>
</evidence>
<evidence type="ECO:0000313" key="1">
    <source>
        <dbReference type="EMBL" id="TLQ09442.1"/>
    </source>
</evidence>
<gene>
    <name evidence="1" type="ORF">FEZ48_01450</name>
</gene>